<dbReference type="RefSeq" id="WP_064468247.1">
    <property type="nucleotide sequence ID" value="NZ_LDJR01000052.1"/>
</dbReference>
<organism evidence="1 2">
    <name type="scientific">Lederbergia galactosidilytica</name>
    <dbReference type="NCBI Taxonomy" id="217031"/>
    <lineage>
        <taxon>Bacteria</taxon>
        <taxon>Bacillati</taxon>
        <taxon>Bacillota</taxon>
        <taxon>Bacilli</taxon>
        <taxon>Bacillales</taxon>
        <taxon>Bacillaceae</taxon>
        <taxon>Lederbergia</taxon>
    </lineage>
</organism>
<evidence type="ECO:0000313" key="2">
    <source>
        <dbReference type="Proteomes" id="UP000077881"/>
    </source>
</evidence>
<proteinExistence type="predicted"/>
<protein>
    <submittedName>
        <fullName evidence="1">Uncharacterized protein</fullName>
    </submittedName>
</protein>
<reference evidence="1 2" key="1">
    <citation type="submission" date="2015-05" db="EMBL/GenBank/DDBJ databases">
        <title>Comparison of genome.</title>
        <authorList>
            <person name="Zheng Z."/>
            <person name="Sun M."/>
        </authorList>
    </citation>
    <scope>NUCLEOTIDE SEQUENCE [LARGE SCALE GENOMIC DNA]</scope>
    <source>
        <strain evidence="1 2">G25-74</strain>
    </source>
</reference>
<dbReference type="STRING" id="217031.ABB05_12790"/>
<dbReference type="AlphaFoldDB" id="A0A177ZQ04"/>
<sequence length="118" mass="13886">MVTKENLKDWLDVSSRSKYAKKLEEYIDSKIKINALDGKTTFYISAGRYTRDGSTKTPFYDLWYTGELSETNRKLVHDLVINRYREFGFNVSKTSVDCGWNNNYFALEFKDIDKVLQQ</sequence>
<name>A0A177ZQ04_9BACI</name>
<accession>A0A177ZQ04</accession>
<evidence type="ECO:0000313" key="1">
    <source>
        <dbReference type="EMBL" id="OAK70056.1"/>
    </source>
</evidence>
<dbReference type="PATRIC" id="fig|217031.6.peg.2749"/>
<dbReference type="OrthoDB" id="2991499at2"/>
<dbReference type="Proteomes" id="UP000077881">
    <property type="component" value="Unassembled WGS sequence"/>
</dbReference>
<keyword evidence="2" id="KW-1185">Reference proteome</keyword>
<comment type="caution">
    <text evidence="1">The sequence shown here is derived from an EMBL/GenBank/DDBJ whole genome shotgun (WGS) entry which is preliminary data.</text>
</comment>
<gene>
    <name evidence="1" type="ORF">ABB05_12790</name>
</gene>
<dbReference type="EMBL" id="LDJR01000052">
    <property type="protein sequence ID" value="OAK70056.1"/>
    <property type="molecule type" value="Genomic_DNA"/>
</dbReference>